<dbReference type="InterPro" id="IPR004394">
    <property type="entry name" value="Iojap/RsfS/C7orf30"/>
</dbReference>
<dbReference type="NCBIfam" id="TIGR00090">
    <property type="entry name" value="rsfS_iojap_ybeB"/>
    <property type="match status" value="1"/>
</dbReference>
<dbReference type="Pfam" id="PF02410">
    <property type="entry name" value="RsfS"/>
    <property type="match status" value="1"/>
</dbReference>
<proteinExistence type="inferred from homology"/>
<evidence type="ECO:0000313" key="4">
    <source>
        <dbReference type="Proteomes" id="UP001597191"/>
    </source>
</evidence>
<gene>
    <name evidence="2 3" type="primary">rsfS</name>
    <name evidence="3" type="ORF">ACFQ4R_04060</name>
</gene>
<sequence>MNSEEILKAVVKTADDKRAEEIVALDMRQVSLLADYFVIMHANSERQVEAIKEAIVDRVNQLGNIENRVEGGKDSQWVLIDFKDVVVHIFVQETRHFYNLEKLWADAPEVNLSEWVTEED</sequence>
<accession>A0ABW4BKQ7</accession>
<dbReference type="RefSeq" id="WP_125648091.1">
    <property type="nucleotide sequence ID" value="NZ_JBHTOH010000025.1"/>
</dbReference>
<dbReference type="SUPFAM" id="SSF81301">
    <property type="entry name" value="Nucleotidyltransferase"/>
    <property type="match status" value="1"/>
</dbReference>
<comment type="subunit">
    <text evidence="2">Interacts with ribosomal protein uL14 (rplN).</text>
</comment>
<dbReference type="Gene3D" id="3.30.460.10">
    <property type="entry name" value="Beta Polymerase, domain 2"/>
    <property type="match status" value="1"/>
</dbReference>
<keyword evidence="2" id="KW-0963">Cytoplasm</keyword>
<organism evidence="3 4">
    <name type="scientific">Lapidilactobacillus gannanensis</name>
    <dbReference type="NCBI Taxonomy" id="2486002"/>
    <lineage>
        <taxon>Bacteria</taxon>
        <taxon>Bacillati</taxon>
        <taxon>Bacillota</taxon>
        <taxon>Bacilli</taxon>
        <taxon>Lactobacillales</taxon>
        <taxon>Lactobacillaceae</taxon>
        <taxon>Lapidilactobacillus</taxon>
    </lineage>
</organism>
<keyword evidence="2" id="KW-0678">Repressor</keyword>
<dbReference type="PANTHER" id="PTHR21043:SF0">
    <property type="entry name" value="MITOCHONDRIAL ASSEMBLY OF RIBOSOMAL LARGE SUBUNIT PROTEIN 1"/>
    <property type="match status" value="1"/>
</dbReference>
<comment type="subcellular location">
    <subcellularLocation>
        <location evidence="2">Cytoplasm</location>
    </subcellularLocation>
</comment>
<evidence type="ECO:0000313" key="3">
    <source>
        <dbReference type="EMBL" id="MFD1410789.1"/>
    </source>
</evidence>
<dbReference type="InterPro" id="IPR043519">
    <property type="entry name" value="NT_sf"/>
</dbReference>
<evidence type="ECO:0000256" key="2">
    <source>
        <dbReference type="HAMAP-Rule" id="MF_01477"/>
    </source>
</evidence>
<name>A0ABW4BKQ7_9LACO</name>
<comment type="similarity">
    <text evidence="1 2">Belongs to the Iojap/RsfS family.</text>
</comment>
<reference evidence="4" key="1">
    <citation type="journal article" date="2019" name="Int. J. Syst. Evol. Microbiol.">
        <title>The Global Catalogue of Microorganisms (GCM) 10K type strain sequencing project: providing services to taxonomists for standard genome sequencing and annotation.</title>
        <authorList>
            <consortium name="The Broad Institute Genomics Platform"/>
            <consortium name="The Broad Institute Genome Sequencing Center for Infectious Disease"/>
            <person name="Wu L."/>
            <person name="Ma J."/>
        </authorList>
    </citation>
    <scope>NUCLEOTIDE SEQUENCE [LARGE SCALE GENOMIC DNA]</scope>
    <source>
        <strain evidence="4">CCM 8937</strain>
    </source>
</reference>
<protein>
    <recommendedName>
        <fullName evidence="2">Ribosomal silencing factor RsfS</fullName>
    </recommendedName>
</protein>
<comment type="caution">
    <text evidence="3">The sequence shown here is derived from an EMBL/GenBank/DDBJ whole genome shotgun (WGS) entry which is preliminary data.</text>
</comment>
<dbReference type="Proteomes" id="UP001597191">
    <property type="component" value="Unassembled WGS sequence"/>
</dbReference>
<dbReference type="PANTHER" id="PTHR21043">
    <property type="entry name" value="IOJAP SUPERFAMILY ORTHOLOG"/>
    <property type="match status" value="1"/>
</dbReference>
<evidence type="ECO:0000256" key="1">
    <source>
        <dbReference type="ARBA" id="ARBA00010574"/>
    </source>
</evidence>
<dbReference type="HAMAP" id="MF_01477">
    <property type="entry name" value="Iojap_RsfS"/>
    <property type="match status" value="1"/>
</dbReference>
<keyword evidence="4" id="KW-1185">Reference proteome</keyword>
<dbReference type="EMBL" id="JBHTOH010000025">
    <property type="protein sequence ID" value="MFD1410789.1"/>
    <property type="molecule type" value="Genomic_DNA"/>
</dbReference>
<comment type="function">
    <text evidence="2">Functions as a ribosomal silencing factor. Interacts with ribosomal protein uL14 (rplN), blocking formation of intersubunit bridge B8. Prevents association of the 30S and 50S ribosomal subunits and the formation of functional ribosomes, thus repressing translation.</text>
</comment>
<keyword evidence="2" id="KW-0810">Translation regulation</keyword>